<dbReference type="EMBL" id="DAKRPA010000083">
    <property type="protein sequence ID" value="DAZ99432.1"/>
    <property type="molecule type" value="Genomic_DNA"/>
</dbReference>
<feature type="transmembrane region" description="Helical" evidence="8">
    <location>
        <begin position="59"/>
        <end position="82"/>
    </location>
</feature>
<evidence type="ECO:0000256" key="2">
    <source>
        <dbReference type="ARBA" id="ARBA00007965"/>
    </source>
</evidence>
<feature type="transmembrane region" description="Helical" evidence="8">
    <location>
        <begin position="484"/>
        <end position="505"/>
    </location>
</feature>
<protein>
    <submittedName>
        <fullName evidence="9">Uncharacterized protein</fullName>
    </submittedName>
</protein>
<feature type="transmembrane region" description="Helical" evidence="8">
    <location>
        <begin position="152"/>
        <end position="171"/>
    </location>
</feature>
<evidence type="ECO:0000256" key="3">
    <source>
        <dbReference type="ARBA" id="ARBA00022448"/>
    </source>
</evidence>
<keyword evidence="6 8" id="KW-0472">Membrane</keyword>
<comment type="similarity">
    <text evidence="2">Belongs to the SLC29A/ENT transporter (TC 2.A.57) family.</text>
</comment>
<evidence type="ECO:0000256" key="8">
    <source>
        <dbReference type="SAM" id="Phobius"/>
    </source>
</evidence>
<dbReference type="AlphaFoldDB" id="A0AAV2Z241"/>
<feature type="transmembrane region" description="Helical" evidence="8">
    <location>
        <begin position="94"/>
        <end position="114"/>
    </location>
</feature>
<keyword evidence="5 8" id="KW-1133">Transmembrane helix</keyword>
<comment type="subcellular location">
    <subcellularLocation>
        <location evidence="1">Membrane</location>
        <topology evidence="1">Multi-pass membrane protein</topology>
    </subcellularLocation>
</comment>
<feature type="transmembrane region" description="Helical" evidence="8">
    <location>
        <begin position="449"/>
        <end position="472"/>
    </location>
</feature>
<evidence type="ECO:0000313" key="10">
    <source>
        <dbReference type="Proteomes" id="UP001146120"/>
    </source>
</evidence>
<feature type="transmembrane region" description="Helical" evidence="8">
    <location>
        <begin position="126"/>
        <end position="146"/>
    </location>
</feature>
<dbReference type="PANTHER" id="PTHR10332:SF10">
    <property type="entry name" value="EQUILIBRATIVE NUCLEOSIDE TRANSPORTER 4"/>
    <property type="match status" value="1"/>
</dbReference>
<feature type="region of interest" description="Disordered" evidence="7">
    <location>
        <begin position="1"/>
        <end position="20"/>
    </location>
</feature>
<comment type="caution">
    <text evidence="9">The sequence shown here is derived from an EMBL/GenBank/DDBJ whole genome shotgun (WGS) entry which is preliminary data.</text>
</comment>
<feature type="transmembrane region" description="Helical" evidence="8">
    <location>
        <begin position="362"/>
        <end position="383"/>
    </location>
</feature>
<proteinExistence type="inferred from homology"/>
<evidence type="ECO:0000256" key="7">
    <source>
        <dbReference type="SAM" id="MobiDB-lite"/>
    </source>
</evidence>
<evidence type="ECO:0000313" key="9">
    <source>
        <dbReference type="EMBL" id="DAZ99432.1"/>
    </source>
</evidence>
<feature type="region of interest" description="Disordered" evidence="7">
    <location>
        <begin position="311"/>
        <end position="332"/>
    </location>
</feature>
<dbReference type="InterPro" id="IPR002259">
    <property type="entry name" value="Eqnu_transpt"/>
</dbReference>
<keyword evidence="3" id="KW-0813">Transport</keyword>
<dbReference type="GO" id="GO:0005337">
    <property type="term" value="F:nucleoside transmembrane transporter activity"/>
    <property type="evidence" value="ECO:0007669"/>
    <property type="project" value="InterPro"/>
</dbReference>
<dbReference type="GO" id="GO:0005886">
    <property type="term" value="C:plasma membrane"/>
    <property type="evidence" value="ECO:0007669"/>
    <property type="project" value="TreeGrafter"/>
</dbReference>
<dbReference type="PANTHER" id="PTHR10332">
    <property type="entry name" value="EQUILIBRATIVE NUCLEOSIDE TRANSPORTER"/>
    <property type="match status" value="1"/>
</dbReference>
<name>A0AAV2Z241_9STRA</name>
<dbReference type="Proteomes" id="UP001146120">
    <property type="component" value="Unassembled WGS sequence"/>
</dbReference>
<dbReference type="Pfam" id="PF01733">
    <property type="entry name" value="Nucleoside_tran"/>
    <property type="match status" value="1"/>
</dbReference>
<organism evidence="9 10">
    <name type="scientific">Lagenidium giganteum</name>
    <dbReference type="NCBI Taxonomy" id="4803"/>
    <lineage>
        <taxon>Eukaryota</taxon>
        <taxon>Sar</taxon>
        <taxon>Stramenopiles</taxon>
        <taxon>Oomycota</taxon>
        <taxon>Peronosporomycetes</taxon>
        <taxon>Pythiales</taxon>
        <taxon>Pythiaceae</taxon>
    </lineage>
</organism>
<dbReference type="SUPFAM" id="SSF103473">
    <property type="entry name" value="MFS general substrate transporter"/>
    <property type="match status" value="1"/>
</dbReference>
<reference evidence="9" key="1">
    <citation type="submission" date="2022-11" db="EMBL/GenBank/DDBJ databases">
        <authorList>
            <person name="Morgan W.R."/>
            <person name="Tartar A."/>
        </authorList>
    </citation>
    <scope>NUCLEOTIDE SEQUENCE</scope>
    <source>
        <strain evidence="9">ARSEF 373</strain>
    </source>
</reference>
<evidence type="ECO:0000256" key="5">
    <source>
        <dbReference type="ARBA" id="ARBA00022989"/>
    </source>
</evidence>
<evidence type="ECO:0000256" key="1">
    <source>
        <dbReference type="ARBA" id="ARBA00004141"/>
    </source>
</evidence>
<evidence type="ECO:0000256" key="6">
    <source>
        <dbReference type="ARBA" id="ARBA00023136"/>
    </source>
</evidence>
<evidence type="ECO:0000256" key="4">
    <source>
        <dbReference type="ARBA" id="ARBA00022692"/>
    </source>
</evidence>
<dbReference type="InterPro" id="IPR036259">
    <property type="entry name" value="MFS_trans_sf"/>
</dbReference>
<reference evidence="9" key="2">
    <citation type="journal article" date="2023" name="Microbiol Resour">
        <title>Decontamination and Annotation of the Draft Genome Sequence of the Oomycete Lagenidium giganteum ARSEF 373.</title>
        <authorList>
            <person name="Morgan W.R."/>
            <person name="Tartar A."/>
        </authorList>
    </citation>
    <scope>NUCLEOTIDE SEQUENCE</scope>
    <source>
        <strain evidence="9">ARSEF 373</strain>
    </source>
</reference>
<feature type="transmembrane region" description="Helical" evidence="8">
    <location>
        <begin position="232"/>
        <end position="256"/>
    </location>
</feature>
<keyword evidence="10" id="KW-1185">Reference proteome</keyword>
<gene>
    <name evidence="9" type="ORF">N0F65_004065</name>
</gene>
<keyword evidence="4 8" id="KW-0812">Transmembrane</keyword>
<sequence length="518" mass="56856">MTENTRGKLSPQAVAMSVSPPPAHKARKLELKLELELLDDQAPPHLPDALDHSSWGFRVAYATFFFTGSAMVAMWSSIMLCLDFFDLKYPTERVGFVLPVINMSTLLVVCLYMLVAGRQLPLEPRVHGSSVTYLLFVVLLPVANIVPMHTPIAYGLTVLSVVGSTISSSVLQSTMYGLGGVFGPYFIQALDGGKGLGAMLLFVTRLLTKWWFQLPTNPHLLTDPAEIARFHVHAEAAMAVFFAVTFFLVALAWVLYICMRNTAYAQPLLQEYLLVQHDTPYAAGSPMHSPMVTPSPTRRSFSVSERSPLLPHHSIDDLTPTPNGSTSPVRVAPPLSPDATLREAHASSASIPSVLRTAAKPFFSLFFSYFLCLSCFPGIITAIQSTTFQLGDWFPIVMVGCYNFGDLIGKNLPVYVLYFDVETLHLPWILQVACVPLFMLEMLHPFADIVTIVLVTLFGFLTGYVTTSSMILAPSICSEYQKEVAGMVGSLCAIIGLCVGSYNGLALETLLELLRDRQ</sequence>
<accession>A0AAV2Z241</accession>